<dbReference type="AlphaFoldDB" id="A0A1V9YYC6"/>
<comment type="caution">
    <text evidence="2">The sequence shown here is derived from an EMBL/GenBank/DDBJ whole genome shotgun (WGS) entry which is preliminary data.</text>
</comment>
<evidence type="ECO:0000259" key="1">
    <source>
        <dbReference type="Pfam" id="PF08332"/>
    </source>
</evidence>
<dbReference type="InterPro" id="IPR013543">
    <property type="entry name" value="Ca/CaM-dep_prot_kinase-assoc"/>
</dbReference>
<evidence type="ECO:0000313" key="3">
    <source>
        <dbReference type="Proteomes" id="UP000243217"/>
    </source>
</evidence>
<feature type="domain" description="Calcium/calmodulin-dependent protein kinase II association-domain" evidence="1">
    <location>
        <begin position="3"/>
        <end position="55"/>
    </location>
</feature>
<sequence>ANVVDPHVKLLGETAIVAFANVIQSATEPSVMYMETRVWNRASGKWKNVHFHRSSK</sequence>
<dbReference type="OrthoDB" id="442176at2759"/>
<protein>
    <recommendedName>
        <fullName evidence="1">Calcium/calmodulin-dependent protein kinase II association-domain domain-containing protein</fullName>
    </recommendedName>
</protein>
<accession>A0A1V9YYC6</accession>
<feature type="non-terminal residue" evidence="2">
    <location>
        <position position="1"/>
    </location>
</feature>
<dbReference type="SUPFAM" id="SSF54427">
    <property type="entry name" value="NTF2-like"/>
    <property type="match status" value="1"/>
</dbReference>
<dbReference type="EMBL" id="JNBS01002505">
    <property type="protein sequence ID" value="OQR90657.1"/>
    <property type="molecule type" value="Genomic_DNA"/>
</dbReference>
<proteinExistence type="predicted"/>
<evidence type="ECO:0000313" key="2">
    <source>
        <dbReference type="EMBL" id="OQR90657.1"/>
    </source>
</evidence>
<dbReference type="GO" id="GO:0004683">
    <property type="term" value="F:calcium/calmodulin-dependent protein kinase activity"/>
    <property type="evidence" value="ECO:0007669"/>
    <property type="project" value="InterPro"/>
</dbReference>
<dbReference type="Proteomes" id="UP000243217">
    <property type="component" value="Unassembled WGS sequence"/>
</dbReference>
<organism evidence="2 3">
    <name type="scientific">Thraustotheca clavata</name>
    <dbReference type="NCBI Taxonomy" id="74557"/>
    <lineage>
        <taxon>Eukaryota</taxon>
        <taxon>Sar</taxon>
        <taxon>Stramenopiles</taxon>
        <taxon>Oomycota</taxon>
        <taxon>Saprolegniomycetes</taxon>
        <taxon>Saprolegniales</taxon>
        <taxon>Achlyaceae</taxon>
        <taxon>Thraustotheca</taxon>
    </lineage>
</organism>
<dbReference type="GO" id="GO:0005516">
    <property type="term" value="F:calmodulin binding"/>
    <property type="evidence" value="ECO:0007669"/>
    <property type="project" value="InterPro"/>
</dbReference>
<reference evidence="2 3" key="1">
    <citation type="journal article" date="2014" name="Genome Biol. Evol.">
        <title>The secreted proteins of Achlya hypogyna and Thraustotheca clavata identify the ancestral oomycete secretome and reveal gene acquisitions by horizontal gene transfer.</title>
        <authorList>
            <person name="Misner I."/>
            <person name="Blouin N."/>
            <person name="Leonard G."/>
            <person name="Richards T.A."/>
            <person name="Lane C.E."/>
        </authorList>
    </citation>
    <scope>NUCLEOTIDE SEQUENCE [LARGE SCALE GENOMIC DNA]</scope>
    <source>
        <strain evidence="2 3">ATCC 34112</strain>
    </source>
</reference>
<dbReference type="Pfam" id="PF08332">
    <property type="entry name" value="CaMKII_AD"/>
    <property type="match status" value="1"/>
</dbReference>
<name>A0A1V9YYC6_9STRA</name>
<gene>
    <name evidence="2" type="ORF">THRCLA_22528</name>
</gene>
<keyword evidence="3" id="KW-1185">Reference proteome</keyword>
<dbReference type="InterPro" id="IPR032710">
    <property type="entry name" value="NTF2-like_dom_sf"/>
</dbReference>
<dbReference type="Gene3D" id="3.10.450.50">
    <property type="match status" value="1"/>
</dbReference>
<dbReference type="STRING" id="74557.A0A1V9YYC6"/>